<dbReference type="OrthoDB" id="7785529at2759"/>
<dbReference type="STRING" id="658196.A0A397TL85"/>
<evidence type="ECO:0000313" key="2">
    <source>
        <dbReference type="EMBL" id="RIA95781.1"/>
    </source>
</evidence>
<dbReference type="GO" id="GO:0031625">
    <property type="term" value="F:ubiquitin protein ligase binding"/>
    <property type="evidence" value="ECO:0007669"/>
    <property type="project" value="TreeGrafter"/>
</dbReference>
<dbReference type="InterPro" id="IPR050357">
    <property type="entry name" value="Arrestin_domain-protein"/>
</dbReference>
<dbReference type="PANTHER" id="PTHR11188:SF161">
    <property type="entry name" value="PH-RESPONSE REGULATOR PROTEIN PALF_RIM8"/>
    <property type="match status" value="1"/>
</dbReference>
<dbReference type="PANTHER" id="PTHR11188">
    <property type="entry name" value="ARRESTIN DOMAIN CONTAINING PROTEIN"/>
    <property type="match status" value="1"/>
</dbReference>
<name>A0A397TL85_9GLOM</name>
<sequence>MQALSKYFSSFFIQLDGPAREYFPGEEFSGYAIIYTLKASLQTVSWLTEKFLPKCSTEIKILDDINISNFPPPVVRPFQIEVKGKKKRRGFAHINIEISKGAIMRGQIVPIRIHIKHIAPIKNLEGVLVALYKRTKILTKYGKEETTRKVICSTISPILIDPDTLETIINTKITVPNKVPPTINNAKYLYVSYSIEINVDLTIKKTIFETSNKVGKLDYTHLRKKMGKYNGYFNIPLVIGTTDNSGNDYNNIRHRLRRPSEWTIGSTNNRPIDPSLLSALSFSLPDSHSSYHYQNEDSGNYALSWDGTISPVPSAPSVDDFEIHDDINIRYTS</sequence>
<keyword evidence="3" id="KW-1185">Reference proteome</keyword>
<evidence type="ECO:0000259" key="1">
    <source>
        <dbReference type="SMART" id="SM01017"/>
    </source>
</evidence>
<reference evidence="2 3" key="1">
    <citation type="submission" date="2018-06" db="EMBL/GenBank/DDBJ databases">
        <title>Comparative genomics reveals the genomic features of Rhizophagus irregularis, R. cerebriforme, R. diaphanum and Gigaspora rosea, and their symbiotic lifestyle signature.</title>
        <authorList>
            <person name="Morin E."/>
            <person name="San Clemente H."/>
            <person name="Chen E.C.H."/>
            <person name="De La Providencia I."/>
            <person name="Hainaut M."/>
            <person name="Kuo A."/>
            <person name="Kohler A."/>
            <person name="Murat C."/>
            <person name="Tang N."/>
            <person name="Roy S."/>
            <person name="Loubradou J."/>
            <person name="Henrissat B."/>
            <person name="Grigoriev I.V."/>
            <person name="Corradi N."/>
            <person name="Roux C."/>
            <person name="Martin F.M."/>
        </authorList>
    </citation>
    <scope>NUCLEOTIDE SEQUENCE [LARGE SCALE GENOMIC DNA]</scope>
    <source>
        <strain evidence="2 3">DAOM 227022</strain>
    </source>
</reference>
<dbReference type="SMART" id="SM01017">
    <property type="entry name" value="Arrestin_C"/>
    <property type="match status" value="1"/>
</dbReference>
<dbReference type="GO" id="GO:0005886">
    <property type="term" value="C:plasma membrane"/>
    <property type="evidence" value="ECO:0007669"/>
    <property type="project" value="TreeGrafter"/>
</dbReference>
<dbReference type="AlphaFoldDB" id="A0A397TL85"/>
<evidence type="ECO:0000313" key="3">
    <source>
        <dbReference type="Proteomes" id="UP000265703"/>
    </source>
</evidence>
<dbReference type="Gene3D" id="2.60.40.640">
    <property type="match status" value="1"/>
</dbReference>
<dbReference type="InterPro" id="IPR011022">
    <property type="entry name" value="Arrestin_C-like"/>
</dbReference>
<dbReference type="EMBL" id="QKYT01000055">
    <property type="protein sequence ID" value="RIA95781.1"/>
    <property type="molecule type" value="Genomic_DNA"/>
</dbReference>
<dbReference type="GO" id="GO:0005829">
    <property type="term" value="C:cytosol"/>
    <property type="evidence" value="ECO:0007669"/>
    <property type="project" value="TreeGrafter"/>
</dbReference>
<organism evidence="2 3">
    <name type="scientific">Glomus cerebriforme</name>
    <dbReference type="NCBI Taxonomy" id="658196"/>
    <lineage>
        <taxon>Eukaryota</taxon>
        <taxon>Fungi</taxon>
        <taxon>Fungi incertae sedis</taxon>
        <taxon>Mucoromycota</taxon>
        <taxon>Glomeromycotina</taxon>
        <taxon>Glomeromycetes</taxon>
        <taxon>Glomerales</taxon>
        <taxon>Glomeraceae</taxon>
        <taxon>Glomus</taxon>
    </lineage>
</organism>
<comment type="caution">
    <text evidence="2">The sequence shown here is derived from an EMBL/GenBank/DDBJ whole genome shotgun (WGS) entry which is preliminary data.</text>
</comment>
<accession>A0A397TL85</accession>
<dbReference type="Proteomes" id="UP000265703">
    <property type="component" value="Unassembled WGS sequence"/>
</dbReference>
<protein>
    <recommendedName>
        <fullName evidence="1">Arrestin C-terminal-like domain-containing protein</fullName>
    </recommendedName>
</protein>
<dbReference type="GO" id="GO:0070086">
    <property type="term" value="P:ubiquitin-dependent endocytosis"/>
    <property type="evidence" value="ECO:0007669"/>
    <property type="project" value="TreeGrafter"/>
</dbReference>
<dbReference type="InterPro" id="IPR014756">
    <property type="entry name" value="Ig_E-set"/>
</dbReference>
<dbReference type="InterPro" id="IPR014752">
    <property type="entry name" value="Arrestin-like_C"/>
</dbReference>
<dbReference type="GO" id="GO:0030674">
    <property type="term" value="F:protein-macromolecule adaptor activity"/>
    <property type="evidence" value="ECO:0007669"/>
    <property type="project" value="TreeGrafter"/>
</dbReference>
<proteinExistence type="predicted"/>
<dbReference type="Pfam" id="PF02752">
    <property type="entry name" value="Arrestin_C"/>
    <property type="match status" value="1"/>
</dbReference>
<dbReference type="SUPFAM" id="SSF81296">
    <property type="entry name" value="E set domains"/>
    <property type="match status" value="1"/>
</dbReference>
<gene>
    <name evidence="2" type="ORF">C1645_756746</name>
</gene>
<feature type="domain" description="Arrestin C-terminal-like" evidence="1">
    <location>
        <begin position="88"/>
        <end position="244"/>
    </location>
</feature>